<organism evidence="9 10">
    <name type="scientific">Reichenbachiella ulvae</name>
    <dbReference type="NCBI Taxonomy" id="2980104"/>
    <lineage>
        <taxon>Bacteria</taxon>
        <taxon>Pseudomonadati</taxon>
        <taxon>Bacteroidota</taxon>
        <taxon>Cytophagia</taxon>
        <taxon>Cytophagales</taxon>
        <taxon>Reichenbachiellaceae</taxon>
        <taxon>Reichenbachiella</taxon>
    </lineage>
</organism>
<dbReference type="Pfam" id="PF00825">
    <property type="entry name" value="Ribonuclease_P"/>
    <property type="match status" value="1"/>
</dbReference>
<dbReference type="InterPro" id="IPR000100">
    <property type="entry name" value="RNase_P"/>
</dbReference>
<gene>
    <name evidence="7 9" type="primary">rnpA</name>
    <name evidence="9" type="ORF">N7U62_19405</name>
</gene>
<dbReference type="SUPFAM" id="SSF54211">
    <property type="entry name" value="Ribosomal protein S5 domain 2-like"/>
    <property type="match status" value="1"/>
</dbReference>
<comment type="similarity">
    <text evidence="7">Belongs to the RnpA family.</text>
</comment>
<dbReference type="PANTHER" id="PTHR33992">
    <property type="entry name" value="RIBONUCLEASE P PROTEIN COMPONENT"/>
    <property type="match status" value="1"/>
</dbReference>
<comment type="subunit">
    <text evidence="7">Consists of a catalytic RNA component (M1 or rnpB) and a protein subunit.</text>
</comment>
<evidence type="ECO:0000256" key="2">
    <source>
        <dbReference type="ARBA" id="ARBA00022694"/>
    </source>
</evidence>
<dbReference type="EMBL" id="JAOYOD010000001">
    <property type="protein sequence ID" value="MCV9388853.1"/>
    <property type="molecule type" value="Genomic_DNA"/>
</dbReference>
<dbReference type="HAMAP" id="MF_00227">
    <property type="entry name" value="RNase_P"/>
    <property type="match status" value="1"/>
</dbReference>
<comment type="function">
    <text evidence="1 7">RNaseP catalyzes the removal of the 5'-leader sequence from pre-tRNA to produce the mature 5'-terminus. It can also cleave other RNA substrates such as 4.5S RNA. The protein component plays an auxiliary but essential role in vivo by binding to the 5'-leader sequence and broadening the substrate specificity of the ribozyme.</text>
</comment>
<dbReference type="Gene3D" id="3.30.230.10">
    <property type="match status" value="1"/>
</dbReference>
<dbReference type="PANTHER" id="PTHR33992:SF1">
    <property type="entry name" value="RIBONUCLEASE P PROTEIN COMPONENT"/>
    <property type="match status" value="1"/>
</dbReference>
<keyword evidence="10" id="KW-1185">Reference proteome</keyword>
<evidence type="ECO:0000313" key="9">
    <source>
        <dbReference type="EMBL" id="MCV9388853.1"/>
    </source>
</evidence>
<evidence type="ECO:0000313" key="10">
    <source>
        <dbReference type="Proteomes" id="UP001300692"/>
    </source>
</evidence>
<dbReference type="InterPro" id="IPR014721">
    <property type="entry name" value="Ribsml_uS5_D2-typ_fold_subgr"/>
</dbReference>
<dbReference type="InterPro" id="IPR020568">
    <property type="entry name" value="Ribosomal_Su5_D2-typ_SF"/>
</dbReference>
<evidence type="ECO:0000256" key="4">
    <source>
        <dbReference type="ARBA" id="ARBA00022759"/>
    </source>
</evidence>
<name>A0ABT3CZ72_9BACT</name>
<evidence type="ECO:0000256" key="8">
    <source>
        <dbReference type="NCBIfam" id="TIGR00188"/>
    </source>
</evidence>
<dbReference type="Proteomes" id="UP001300692">
    <property type="component" value="Unassembled WGS sequence"/>
</dbReference>
<keyword evidence="2 7" id="KW-0819">tRNA processing</keyword>
<dbReference type="NCBIfam" id="TIGR00188">
    <property type="entry name" value="rnpA"/>
    <property type="match status" value="1"/>
</dbReference>
<evidence type="ECO:0000256" key="5">
    <source>
        <dbReference type="ARBA" id="ARBA00022801"/>
    </source>
</evidence>
<evidence type="ECO:0000256" key="1">
    <source>
        <dbReference type="ARBA" id="ARBA00002663"/>
    </source>
</evidence>
<comment type="caution">
    <text evidence="9">The sequence shown here is derived from an EMBL/GenBank/DDBJ whole genome shotgun (WGS) entry which is preliminary data.</text>
</comment>
<keyword evidence="5 7" id="KW-0378">Hydrolase</keyword>
<evidence type="ECO:0000256" key="7">
    <source>
        <dbReference type="HAMAP-Rule" id="MF_00227"/>
    </source>
</evidence>
<keyword evidence="6 7" id="KW-0694">RNA-binding</keyword>
<dbReference type="GO" id="GO:0004526">
    <property type="term" value="F:ribonuclease P activity"/>
    <property type="evidence" value="ECO:0007669"/>
    <property type="project" value="UniProtKB-EC"/>
</dbReference>
<accession>A0ABT3CZ72</accession>
<dbReference type="InterPro" id="IPR020539">
    <property type="entry name" value="RNase_P_CS"/>
</dbReference>
<comment type="catalytic activity">
    <reaction evidence="7">
        <text>Endonucleolytic cleavage of RNA, removing 5'-extranucleotides from tRNA precursor.</text>
        <dbReference type="EC" id="3.1.26.5"/>
    </reaction>
</comment>
<dbReference type="EC" id="3.1.26.5" evidence="7 8"/>
<sequence>MKEGKDTDKKFGFSKAERLNSKKEIDALFQKGASFYFYPFLIKYSPSENSEAQCHQALISVSKRNFKRAVDRNRVKRLVRESYRLNKAILDDTGQYYSIAYIYTAKEIHKFAFVQKKLIGALKRLLAQIEKQA</sequence>
<dbReference type="PROSITE" id="PS00648">
    <property type="entry name" value="RIBONUCLEASE_P"/>
    <property type="match status" value="1"/>
</dbReference>
<protein>
    <recommendedName>
        <fullName evidence="7 8">Ribonuclease P protein component</fullName>
        <shortName evidence="7">RNase P protein</shortName>
        <shortName evidence="7">RNaseP protein</shortName>
        <ecNumber evidence="7 8">3.1.26.5</ecNumber>
    </recommendedName>
    <alternativeName>
        <fullName evidence="7">Protein C5</fullName>
    </alternativeName>
</protein>
<evidence type="ECO:0000256" key="3">
    <source>
        <dbReference type="ARBA" id="ARBA00022722"/>
    </source>
</evidence>
<dbReference type="RefSeq" id="WP_264139742.1">
    <property type="nucleotide sequence ID" value="NZ_JAOYOD010000001.1"/>
</dbReference>
<keyword evidence="3 7" id="KW-0540">Nuclease</keyword>
<reference evidence="9 10" key="1">
    <citation type="submission" date="2022-10" db="EMBL/GenBank/DDBJ databases">
        <title>Comparative genomics and taxonomic characterization of three novel marine species of genus Reichenbachiella exhibiting antioxidant and polysaccharide degradation activities.</title>
        <authorList>
            <person name="Muhammad N."/>
            <person name="Lee Y.-J."/>
            <person name="Ko J."/>
            <person name="Kim S.-G."/>
        </authorList>
    </citation>
    <scope>NUCLEOTIDE SEQUENCE [LARGE SCALE GENOMIC DNA]</scope>
    <source>
        <strain evidence="9 10">ABR2-5</strain>
    </source>
</reference>
<evidence type="ECO:0000256" key="6">
    <source>
        <dbReference type="ARBA" id="ARBA00022884"/>
    </source>
</evidence>
<proteinExistence type="inferred from homology"/>
<keyword evidence="4 7" id="KW-0255">Endonuclease</keyword>